<evidence type="ECO:0000256" key="2">
    <source>
        <dbReference type="SAM" id="Phobius"/>
    </source>
</evidence>
<keyword evidence="4" id="KW-1185">Reference proteome</keyword>
<reference evidence="4" key="1">
    <citation type="submission" date="2020-05" db="EMBL/GenBank/DDBJ databases">
        <title>Frigoriglobus tundricola gen. nov., sp. nov., a psychrotolerant cellulolytic planctomycete of the family Gemmataceae with two divergent copies of 16S rRNA gene.</title>
        <authorList>
            <person name="Kulichevskaya I.S."/>
            <person name="Ivanova A.A."/>
            <person name="Naumoff D.G."/>
            <person name="Beletsky A.V."/>
            <person name="Rijpstra W.I.C."/>
            <person name="Sinninghe Damste J.S."/>
            <person name="Mardanov A.V."/>
            <person name="Ravin N.V."/>
            <person name="Dedysh S.N."/>
        </authorList>
    </citation>
    <scope>NUCLEOTIDE SEQUENCE [LARGE SCALE GENOMIC DNA]</scope>
    <source>
        <strain evidence="4">PL17</strain>
    </source>
</reference>
<accession>A0A6M5Z0L0</accession>
<sequence>MFPNEFSDPVRDPLMHLVLVPLAALVIVALVGGTDASARGNAPPPRASQARTTPRAVGVGTCLRRPARRPAPARRMHWRRHRKSLS</sequence>
<proteinExistence type="predicted"/>
<feature type="compositionally biased region" description="Basic residues" evidence="1">
    <location>
        <begin position="65"/>
        <end position="86"/>
    </location>
</feature>
<protein>
    <submittedName>
        <fullName evidence="3">Uncharacterized protein</fullName>
    </submittedName>
</protein>
<dbReference type="EMBL" id="CP053452">
    <property type="protein sequence ID" value="QJW99869.1"/>
    <property type="molecule type" value="Genomic_DNA"/>
</dbReference>
<keyword evidence="2" id="KW-1133">Transmembrane helix</keyword>
<feature type="transmembrane region" description="Helical" evidence="2">
    <location>
        <begin position="14"/>
        <end position="33"/>
    </location>
</feature>
<dbReference type="Proteomes" id="UP000503447">
    <property type="component" value="Chromosome"/>
</dbReference>
<dbReference type="AlphaFoldDB" id="A0A6M5Z0L0"/>
<gene>
    <name evidence="3" type="ORF">FTUN_7492</name>
</gene>
<keyword evidence="2" id="KW-0472">Membrane</keyword>
<evidence type="ECO:0000313" key="3">
    <source>
        <dbReference type="EMBL" id="QJW99869.1"/>
    </source>
</evidence>
<feature type="region of interest" description="Disordered" evidence="1">
    <location>
        <begin position="35"/>
        <end position="86"/>
    </location>
</feature>
<dbReference type="KEGG" id="ftj:FTUN_7492"/>
<evidence type="ECO:0000256" key="1">
    <source>
        <dbReference type="SAM" id="MobiDB-lite"/>
    </source>
</evidence>
<keyword evidence="2" id="KW-0812">Transmembrane</keyword>
<organism evidence="3 4">
    <name type="scientific">Frigoriglobus tundricola</name>
    <dbReference type="NCBI Taxonomy" id="2774151"/>
    <lineage>
        <taxon>Bacteria</taxon>
        <taxon>Pseudomonadati</taxon>
        <taxon>Planctomycetota</taxon>
        <taxon>Planctomycetia</taxon>
        <taxon>Gemmatales</taxon>
        <taxon>Gemmataceae</taxon>
        <taxon>Frigoriglobus</taxon>
    </lineage>
</organism>
<evidence type="ECO:0000313" key="4">
    <source>
        <dbReference type="Proteomes" id="UP000503447"/>
    </source>
</evidence>
<name>A0A6M5Z0L0_9BACT</name>